<keyword evidence="2" id="KW-0472">Membrane</keyword>
<evidence type="ECO:0000313" key="3">
    <source>
        <dbReference type="EMBL" id="KFA70618.1"/>
    </source>
</evidence>
<feature type="region of interest" description="Disordered" evidence="1">
    <location>
        <begin position="76"/>
        <end position="131"/>
    </location>
</feature>
<proteinExistence type="predicted"/>
<dbReference type="HOGENOM" id="CLU_323419_0_0_1"/>
<dbReference type="Proteomes" id="UP000028524">
    <property type="component" value="Unassembled WGS sequence"/>
</dbReference>
<evidence type="ECO:0000256" key="1">
    <source>
        <dbReference type="SAM" id="MobiDB-lite"/>
    </source>
</evidence>
<feature type="compositionally biased region" description="Basic and acidic residues" evidence="1">
    <location>
        <begin position="116"/>
        <end position="131"/>
    </location>
</feature>
<sequence length="894" mass="98060">MESQVEPGSRFPQQRSYWIETEDEDSANESSQRAVAEVQATFKAYLRKTPVIITIVVLVLLIVGAALGAGLSRINVSMDSSDTSSTTSSSEEPTKTDEPGSNGPFTNTRATPEPSDEPRPPGEEDPGEDSRVRAFSLHRASQLATGGLGAVFYVGLIVFQTADGEVAVTEFQGEETDTYQIRSRMEDEKMPPKPAGSSPLCLLNFGPDNDAHLFYMTTGRRLVHLYRLASPQNGTLWSVGSLALDDEKQLRPAAETLRLSAAIFPTLGPAEDAPGYIGVMFQANAQGSSFDFLANMDPGAGRLWSLVRLDLRHDERPLELWGNSPALLLMAYRQKVSGPEPPRLMRRLHFDTFDRGRRTTIGTYDCAISEGLGANNCAYVLPGWTDGRAWDIYIDAPRPFHFSKFIVLQHSQTSTEQYMVLIVDGKGTLYEVLYDGWRWNSFRAFADPGAQSTITSKRKRYFYSAILLLAAIVIGAAVTLGVVLSHPRGDEVAAGELGSSSGGLTETSTPVSDGDAATFTVGIEITSTLVNGVEPSTTAETTSFSSKEASVSISFPTASSTSVPLPQPISTGSSLAASYVTTGLAEANRRLIVWQDEDDQLVVHEDADGRSLYCISDKLPSLRDTVRRNTPLSLVEDDIGNAHLFYLDIDGQIRHLMQPAVAYSRQYDILIKDDLITPHEMTPLTATLHETKGQDSMLVLAYLSTDRQLRLVLSQNPRDEDNWRAHKTQELVVAETDPVGLAMFSGWHDTTGDAVTEDRSLFIAMQGKYEVLPFECNNVRMERFGCPDSNGIGLSSSPAEFAWVRVNAEAGLGRLEYPFSFLVLADGSLTEHRIGANLPRESGDDLSRFNGMNGIEVMAAPESRSVFARIRDRVFAFHFANQEWQTGKRINTEP</sequence>
<dbReference type="Gene3D" id="2.120.10.70">
    <property type="entry name" value="Fucose-specific lectin"/>
    <property type="match status" value="1"/>
</dbReference>
<reference evidence="3 4" key="1">
    <citation type="journal article" date="2014" name="BMC Genomics">
        <title>Comparative genome sequencing reveals chemotype-specific gene clusters in the toxigenic black mold Stachybotrys.</title>
        <authorList>
            <person name="Semeiks J."/>
            <person name="Borek D."/>
            <person name="Otwinowski Z."/>
            <person name="Grishin N.V."/>
        </authorList>
    </citation>
    <scope>NUCLEOTIDE SEQUENCE [LARGE SCALE GENOMIC DNA]</scope>
    <source>
        <strain evidence="3 4">IBT 40285</strain>
    </source>
</reference>
<accession>A0A084R333</accession>
<keyword evidence="2" id="KW-1133">Transmembrane helix</keyword>
<keyword evidence="2" id="KW-0812">Transmembrane</keyword>
<keyword evidence="4" id="KW-1185">Reference proteome</keyword>
<evidence type="ECO:0000256" key="2">
    <source>
        <dbReference type="SAM" id="Phobius"/>
    </source>
</evidence>
<organism evidence="3 4">
    <name type="scientific">Stachybotrys chlorohalonatus (strain IBT 40285)</name>
    <dbReference type="NCBI Taxonomy" id="1283841"/>
    <lineage>
        <taxon>Eukaryota</taxon>
        <taxon>Fungi</taxon>
        <taxon>Dikarya</taxon>
        <taxon>Ascomycota</taxon>
        <taxon>Pezizomycotina</taxon>
        <taxon>Sordariomycetes</taxon>
        <taxon>Hypocreomycetidae</taxon>
        <taxon>Hypocreales</taxon>
        <taxon>Stachybotryaceae</taxon>
        <taxon>Stachybotrys</taxon>
    </lineage>
</organism>
<evidence type="ECO:0008006" key="5">
    <source>
        <dbReference type="Google" id="ProtNLM"/>
    </source>
</evidence>
<protein>
    <recommendedName>
        <fullName evidence="5">Fucose-specific lectin</fullName>
    </recommendedName>
</protein>
<dbReference type="OrthoDB" id="4896939at2759"/>
<feature type="compositionally biased region" description="Low complexity" evidence="1">
    <location>
        <begin position="76"/>
        <end position="91"/>
    </location>
</feature>
<feature type="transmembrane region" description="Helical" evidence="2">
    <location>
        <begin position="51"/>
        <end position="71"/>
    </location>
</feature>
<feature type="transmembrane region" description="Helical" evidence="2">
    <location>
        <begin position="461"/>
        <end position="484"/>
    </location>
</feature>
<dbReference type="EMBL" id="KL659168">
    <property type="protein sequence ID" value="KFA70618.1"/>
    <property type="molecule type" value="Genomic_DNA"/>
</dbReference>
<dbReference type="AlphaFoldDB" id="A0A084R333"/>
<name>A0A084R333_STAC4</name>
<evidence type="ECO:0000313" key="4">
    <source>
        <dbReference type="Proteomes" id="UP000028524"/>
    </source>
</evidence>
<dbReference type="InParanoid" id="A0A084R333"/>
<gene>
    <name evidence="3" type="ORF">S40285_10244</name>
</gene>